<feature type="compositionally biased region" description="Basic residues" evidence="1">
    <location>
        <begin position="94"/>
        <end position="103"/>
    </location>
</feature>
<feature type="compositionally biased region" description="Low complexity" evidence="1">
    <location>
        <begin position="134"/>
        <end position="144"/>
    </location>
</feature>
<keyword evidence="3" id="KW-1185">Reference proteome</keyword>
<dbReference type="RefSeq" id="WP_090627621.1">
    <property type="nucleotide sequence ID" value="NZ_FOQO01000006.1"/>
</dbReference>
<accession>A0A1I3LWY8</accession>
<organism evidence="2 3">
    <name type="scientific">Parapedobacter indicus</name>
    <dbReference type="NCBI Taxonomy" id="1477437"/>
    <lineage>
        <taxon>Bacteria</taxon>
        <taxon>Pseudomonadati</taxon>
        <taxon>Bacteroidota</taxon>
        <taxon>Sphingobacteriia</taxon>
        <taxon>Sphingobacteriales</taxon>
        <taxon>Sphingobacteriaceae</taxon>
        <taxon>Parapedobacter</taxon>
    </lineage>
</organism>
<dbReference type="EMBL" id="FOQO01000006">
    <property type="protein sequence ID" value="SFI89278.1"/>
    <property type="molecule type" value="Genomic_DNA"/>
</dbReference>
<feature type="compositionally biased region" description="Basic residues" evidence="1">
    <location>
        <begin position="43"/>
        <end position="55"/>
    </location>
</feature>
<gene>
    <name evidence="2" type="ORF">SAMN05444682_106171</name>
</gene>
<evidence type="ECO:0000313" key="3">
    <source>
        <dbReference type="Proteomes" id="UP000198670"/>
    </source>
</evidence>
<evidence type="ECO:0000256" key="1">
    <source>
        <dbReference type="SAM" id="MobiDB-lite"/>
    </source>
</evidence>
<protein>
    <submittedName>
        <fullName evidence="2">Uncharacterized protein</fullName>
    </submittedName>
</protein>
<reference evidence="2 3" key="1">
    <citation type="submission" date="2016-10" db="EMBL/GenBank/DDBJ databases">
        <authorList>
            <person name="de Groot N.N."/>
        </authorList>
    </citation>
    <scope>NUCLEOTIDE SEQUENCE [LARGE SCALE GENOMIC DNA]</scope>
    <source>
        <strain evidence="2 3">RK1</strain>
    </source>
</reference>
<name>A0A1I3LWY8_9SPHI</name>
<evidence type="ECO:0000313" key="2">
    <source>
        <dbReference type="EMBL" id="SFI89278.1"/>
    </source>
</evidence>
<dbReference type="OrthoDB" id="800085at2"/>
<sequence length="229" mass="25159">MKSKVSNSEILTYLRERKKSLKKELEQVEKVLNSIDIDEKPSGKKGKSKNKKKLEKAVKAIRKKVAEAIEGVKGVSEPAPVESAASQPAPPKVVKSKRTRSRKTVPTASGTADVLETEKQPVSSVRKPRVADKPASASAVTTVPAVVDEEKKPIPSTFEPSGTMDEKIRYALGQKRNSTKEELIEYLNGLEPDYGLSKLRKVVAFRLNHLLKTGKIKGKESKAGIRYAN</sequence>
<proteinExistence type="predicted"/>
<feature type="region of interest" description="Disordered" evidence="1">
    <location>
        <begin position="71"/>
        <end position="144"/>
    </location>
</feature>
<feature type="region of interest" description="Disordered" evidence="1">
    <location>
        <begin position="34"/>
        <end position="55"/>
    </location>
</feature>
<dbReference type="Proteomes" id="UP000198670">
    <property type="component" value="Unassembled WGS sequence"/>
</dbReference>
<dbReference type="AlphaFoldDB" id="A0A1I3LWY8"/>